<accession>A0ABX7AF08</accession>
<evidence type="ECO:0000313" key="3">
    <source>
        <dbReference type="Proteomes" id="UP000596157"/>
    </source>
</evidence>
<dbReference type="PANTHER" id="PTHR47923:SF1">
    <property type="entry name" value="INSERTION ELEMENT IS1 1 PROTEIN INSA-RELATED"/>
    <property type="match status" value="1"/>
</dbReference>
<protein>
    <submittedName>
        <fullName evidence="2">IS1 family transposase</fullName>
    </submittedName>
</protein>
<dbReference type="GeneID" id="99499634"/>
<dbReference type="InterPro" id="IPR051252">
    <property type="entry name" value="IS1_transposase_InsA"/>
</dbReference>
<dbReference type="PANTHER" id="PTHR47923">
    <property type="entry name" value="INSERTION ELEMENT IS1 1 PROTEIN INSA-RELATED"/>
    <property type="match status" value="1"/>
</dbReference>
<dbReference type="InterPro" id="IPR024431">
    <property type="entry name" value="InsA_HTH_dom"/>
</dbReference>
<sequence>MKNHELGSIGHQRHRCQDCCRSSQLDYQYHAYQYDTKNRITNLTINNASIRDIARVIHISINTV</sequence>
<keyword evidence="3" id="KW-1185">Reference proteome</keyword>
<dbReference type="Proteomes" id="UP000596157">
    <property type="component" value="Chromosome"/>
</dbReference>
<dbReference type="Pfam" id="PF12759">
    <property type="entry name" value="HTH_Tnp_IS1"/>
    <property type="match status" value="1"/>
</dbReference>
<evidence type="ECO:0000259" key="1">
    <source>
        <dbReference type="Pfam" id="PF12759"/>
    </source>
</evidence>
<dbReference type="EMBL" id="CP067099">
    <property type="protein sequence ID" value="QQO62538.1"/>
    <property type="molecule type" value="Genomic_DNA"/>
</dbReference>
<feature type="domain" description="Insertion element IS1 protein InsA helix-turn-helix" evidence="1">
    <location>
        <begin position="27"/>
        <end position="64"/>
    </location>
</feature>
<dbReference type="RefSeq" id="WP_140182972.1">
    <property type="nucleotide sequence ID" value="NZ_CP067099.1"/>
</dbReference>
<reference evidence="3" key="1">
    <citation type="submission" date="2021-01" db="EMBL/GenBank/DDBJ databases">
        <title>Providencia vermicola LLDRA6, a soil-borne Mn(II)-oxidizing bacterium, exploits a strategy of superoxide production coupled to hydrogen peroxide consumption to generate Mn oxides, as revealed by transcriptional up-regulation of genes for phenylacetic acid catabolism.</title>
        <authorList>
            <person name="Chen S."/>
            <person name="Ding Z."/>
            <person name="Chen J."/>
            <person name="Luo J."/>
            <person name="Ruan X."/>
            <person name="Li Z."/>
            <person name="Liao F."/>
            <person name="He J."/>
            <person name="Li D."/>
        </authorList>
    </citation>
    <scope>NUCLEOTIDE SEQUENCE [LARGE SCALE GENOMIC DNA]</scope>
    <source>
        <strain evidence="3">LLDRA6</strain>
    </source>
</reference>
<gene>
    <name evidence="2" type="ORF">JI723_00615</name>
</gene>
<organism evidence="2 3">
    <name type="scientific">Providencia manganoxydans</name>
    <dbReference type="NCBI Taxonomy" id="2923283"/>
    <lineage>
        <taxon>Bacteria</taxon>
        <taxon>Pseudomonadati</taxon>
        <taxon>Pseudomonadota</taxon>
        <taxon>Gammaproteobacteria</taxon>
        <taxon>Enterobacterales</taxon>
        <taxon>Morganellaceae</taxon>
        <taxon>Providencia</taxon>
    </lineage>
</organism>
<proteinExistence type="predicted"/>
<name>A0ABX7AF08_9GAMM</name>
<evidence type="ECO:0000313" key="2">
    <source>
        <dbReference type="EMBL" id="QQO62538.1"/>
    </source>
</evidence>